<protein>
    <submittedName>
        <fullName evidence="1">Uncharacterized protein</fullName>
    </submittedName>
</protein>
<gene>
    <name evidence="1" type="ORF">METZ01_LOCUS371576</name>
</gene>
<dbReference type="EMBL" id="UINC01134898">
    <property type="protein sequence ID" value="SVD18722.1"/>
    <property type="molecule type" value="Genomic_DNA"/>
</dbReference>
<organism evidence="1">
    <name type="scientific">marine metagenome</name>
    <dbReference type="NCBI Taxonomy" id="408172"/>
    <lineage>
        <taxon>unclassified sequences</taxon>
        <taxon>metagenomes</taxon>
        <taxon>ecological metagenomes</taxon>
    </lineage>
</organism>
<accession>A0A382TAB3</accession>
<evidence type="ECO:0000313" key="1">
    <source>
        <dbReference type="EMBL" id="SVD18722.1"/>
    </source>
</evidence>
<feature type="non-terminal residue" evidence="1">
    <location>
        <position position="105"/>
    </location>
</feature>
<reference evidence="1" key="1">
    <citation type="submission" date="2018-05" db="EMBL/GenBank/DDBJ databases">
        <authorList>
            <person name="Lanie J.A."/>
            <person name="Ng W.-L."/>
            <person name="Kazmierczak K.M."/>
            <person name="Andrzejewski T.M."/>
            <person name="Davidsen T.M."/>
            <person name="Wayne K.J."/>
            <person name="Tettelin H."/>
            <person name="Glass J.I."/>
            <person name="Rusch D."/>
            <person name="Podicherti R."/>
            <person name="Tsui H.-C.T."/>
            <person name="Winkler M.E."/>
        </authorList>
    </citation>
    <scope>NUCLEOTIDE SEQUENCE</scope>
</reference>
<dbReference type="AlphaFoldDB" id="A0A382TAB3"/>
<sequence length="105" mass="12659">MDKLIFESDAFTSFEEVSIAEEKIAQFSKYYIHKLSNKLNQFHNVNYSVEYWKIILFPWLLTVTQVTWERQLIINKVLYKYRDEIIKINLASDTLDIDVRDTLDF</sequence>
<name>A0A382TAB3_9ZZZZ</name>
<proteinExistence type="predicted"/>